<dbReference type="EMBL" id="JBBJBU010000001">
    <property type="protein sequence ID" value="KAK7207610.1"/>
    <property type="molecule type" value="Genomic_DNA"/>
</dbReference>
<dbReference type="HAMAP" id="MF_03054">
    <property type="entry name" value="CTU2"/>
    <property type="match status" value="1"/>
</dbReference>
<evidence type="ECO:0000256" key="3">
    <source>
        <dbReference type="HAMAP-Rule" id="MF_03054"/>
    </source>
</evidence>
<dbReference type="InterPro" id="IPR014729">
    <property type="entry name" value="Rossmann-like_a/b/a_fold"/>
</dbReference>
<keyword evidence="2 3" id="KW-0819">tRNA processing</keyword>
<evidence type="ECO:0000256" key="1">
    <source>
        <dbReference type="ARBA" id="ARBA00022490"/>
    </source>
</evidence>
<keyword evidence="1 3" id="KW-0963">Cytoplasm</keyword>
<dbReference type="Gene3D" id="3.40.50.620">
    <property type="entry name" value="HUPs"/>
    <property type="match status" value="1"/>
</dbReference>
<comment type="subcellular location">
    <subcellularLocation>
        <location evidence="3">Cytoplasm</location>
    </subcellularLocation>
</comment>
<comment type="function">
    <text evidence="3">Plays a central role in 2-thiolation of mcm(5)S(2)U at tRNA wobble positions of tRNA(Lys), tRNA(Glu) and tRNA(Gln). May act by forming a heterodimer with NCS6 that ligates sulfur from thiocarboxylated URM1 onto the uridine of tRNAs at wobble position. Prior mcm(5) tRNA modification by the elongator complex is required for 2-thiolation. May also be involved in protein urmylation.</text>
</comment>
<name>A0ABR1FCQ8_9ASCO</name>
<gene>
    <name evidence="3" type="primary">NCS2</name>
    <name evidence="3" type="synonym">CTU2</name>
    <name evidence="4" type="ORF">BZA70DRAFT_271771</name>
</gene>
<dbReference type="InterPro" id="IPR019407">
    <property type="entry name" value="CTU2"/>
</dbReference>
<dbReference type="GeneID" id="90037047"/>
<sequence>MTAQLCKRCSAAEAVFVSRKEPFCRPCFVRYIRGKERKQMAPYKVTYPPRSSSPTPPVRLLLALSLGASSVALLEMLVEHLRDQIETHRGATGFAVTAVHVDCSSVSAYSRSPAAAIDELRDKFGDICTFDIIPLDDFLLNSSDELGVFSHGPDLESYSFTSPAAADDTEALPHTVKSDILDKVRDRTSKRDLLSTIIKTLVVCAAVKHDSPTLLFGDTMSRLAERVLSLTAKGRGASIPASISDNYSISESVVQLFPMREIMRAEAGEYAAMQGFAEYIIKPAVTPAAVLRMMTIDDLLVNYFREIEAGFPSIVSTVVRTADKLKDTTAEMDMACAICGVKCASEPEKWLQNITVNTSAVENPQEPSDSDTLTKDKDILCYGCLVATKSASFTWPCPPRSTKEEIISQYEL</sequence>
<comment type="pathway">
    <text evidence="3">tRNA modification; 5-methoxycarbonylmethyl-2-thiouridine-tRNA biosynthesis.</text>
</comment>
<proteinExistence type="inferred from homology"/>
<comment type="similarity">
    <text evidence="3">Belongs to the CTU2/NCS2 family.</text>
</comment>
<dbReference type="Pfam" id="PF10288">
    <property type="entry name" value="CTU2"/>
    <property type="match status" value="1"/>
</dbReference>
<keyword evidence="5" id="KW-1185">Reference proteome</keyword>
<evidence type="ECO:0000313" key="5">
    <source>
        <dbReference type="Proteomes" id="UP001498771"/>
    </source>
</evidence>
<organism evidence="4 5">
    <name type="scientific">Myxozyma melibiosi</name>
    <dbReference type="NCBI Taxonomy" id="54550"/>
    <lineage>
        <taxon>Eukaryota</taxon>
        <taxon>Fungi</taxon>
        <taxon>Dikarya</taxon>
        <taxon>Ascomycota</taxon>
        <taxon>Saccharomycotina</taxon>
        <taxon>Lipomycetes</taxon>
        <taxon>Lipomycetales</taxon>
        <taxon>Lipomycetaceae</taxon>
        <taxon>Myxozyma</taxon>
    </lineage>
</organism>
<dbReference type="Proteomes" id="UP001498771">
    <property type="component" value="Unassembled WGS sequence"/>
</dbReference>
<dbReference type="PANTHER" id="PTHR20882:SF14">
    <property type="entry name" value="CYTOPLASMIC TRNA 2-THIOLATION PROTEIN 2"/>
    <property type="match status" value="1"/>
</dbReference>
<accession>A0ABR1FCQ8</accession>
<dbReference type="SUPFAM" id="SSF52402">
    <property type="entry name" value="Adenine nucleotide alpha hydrolases-like"/>
    <property type="match status" value="1"/>
</dbReference>
<dbReference type="RefSeq" id="XP_064770643.1">
    <property type="nucleotide sequence ID" value="XM_064911535.1"/>
</dbReference>
<comment type="caution">
    <text evidence="4">The sequence shown here is derived from an EMBL/GenBank/DDBJ whole genome shotgun (WGS) entry which is preliminary data.</text>
</comment>
<reference evidence="4 5" key="1">
    <citation type="submission" date="2024-03" db="EMBL/GenBank/DDBJ databases">
        <title>Genome-scale model development and genomic sequencing of the oleaginous clade Lipomyces.</title>
        <authorList>
            <consortium name="Lawrence Berkeley National Laboratory"/>
            <person name="Czajka J.J."/>
            <person name="Han Y."/>
            <person name="Kim J."/>
            <person name="Mondo S.J."/>
            <person name="Hofstad B.A."/>
            <person name="Robles A."/>
            <person name="Haridas S."/>
            <person name="Riley R."/>
            <person name="LaButti K."/>
            <person name="Pangilinan J."/>
            <person name="Andreopoulos W."/>
            <person name="Lipzen A."/>
            <person name="Yan J."/>
            <person name="Wang M."/>
            <person name="Ng V."/>
            <person name="Grigoriev I.V."/>
            <person name="Spatafora J.W."/>
            <person name="Magnuson J.K."/>
            <person name="Baker S.E."/>
            <person name="Pomraning K.R."/>
        </authorList>
    </citation>
    <scope>NUCLEOTIDE SEQUENCE [LARGE SCALE GENOMIC DNA]</scope>
    <source>
        <strain evidence="4 5">Phaff 52-87</strain>
    </source>
</reference>
<protein>
    <recommendedName>
        <fullName evidence="3">Cytoplasmic tRNA 2-thiolation protein 2</fullName>
    </recommendedName>
</protein>
<evidence type="ECO:0000256" key="2">
    <source>
        <dbReference type="ARBA" id="ARBA00022694"/>
    </source>
</evidence>
<evidence type="ECO:0000313" key="4">
    <source>
        <dbReference type="EMBL" id="KAK7207610.1"/>
    </source>
</evidence>
<dbReference type="PANTHER" id="PTHR20882">
    <property type="entry name" value="CYTOPLASMIC TRNA 2-THIOLATION PROTEIN 2"/>
    <property type="match status" value="1"/>
</dbReference>